<sequence>MNILLVGGCGYVGGYLTDKLIIDGHDVVIYDNLMYESRFLKKVPFVYGDIREFDRLGKILNNFDIVIWLAALVGDGACSINPSLTDLLNYKCVKWIVDNFKKEIIFLSTCSVFGMNNNIINEDAPTNPLSKYAETKLKAEKYIVENSNNYLIFRLGTLFGLGDEFSRLRLDLVTNILTLKATKKIPLTVFGGEQWRPLLHVKDVAEAVSFSVLHGIKGLYNLSYKNFTIKEIAENIQKFIPGSELVCTDIKYEDLRNYKIDPSKFYATGWKPIYDLEYGIKEIHNVILENRIVNPNDPIYSNAIYLKERL</sequence>
<proteinExistence type="predicted"/>
<evidence type="ECO:0000313" key="3">
    <source>
        <dbReference type="Proteomes" id="UP000229371"/>
    </source>
</evidence>
<dbReference type="InterPro" id="IPR036291">
    <property type="entry name" value="NAD(P)-bd_dom_sf"/>
</dbReference>
<dbReference type="InterPro" id="IPR001509">
    <property type="entry name" value="Epimerase_deHydtase"/>
</dbReference>
<dbReference type="Gene3D" id="3.40.50.720">
    <property type="entry name" value="NAD(P)-binding Rossmann-like Domain"/>
    <property type="match status" value="1"/>
</dbReference>
<evidence type="ECO:0000313" key="2">
    <source>
        <dbReference type="EMBL" id="PIZ00989.1"/>
    </source>
</evidence>
<dbReference type="PANTHER" id="PTHR43245:SF23">
    <property type="entry name" value="NAD(P)-BINDING DOMAIN-CONTAINING PROTEIN"/>
    <property type="match status" value="1"/>
</dbReference>
<reference evidence="3" key="1">
    <citation type="submission" date="2017-09" db="EMBL/GenBank/DDBJ databases">
        <title>Depth-based differentiation of microbial function through sediment-hosted aquifers and enrichment of novel symbionts in the deep terrestrial subsurface.</title>
        <authorList>
            <person name="Probst A.J."/>
            <person name="Ladd B."/>
            <person name="Jarett J.K."/>
            <person name="Geller-Mcgrath D.E."/>
            <person name="Sieber C.M.K."/>
            <person name="Emerson J.B."/>
            <person name="Anantharaman K."/>
            <person name="Thomas B.C."/>
            <person name="Malmstrom R."/>
            <person name="Stieglmeier M."/>
            <person name="Klingl A."/>
            <person name="Woyke T."/>
            <person name="Ryan C.M."/>
            <person name="Banfield J.F."/>
        </authorList>
    </citation>
    <scope>NUCLEOTIDE SEQUENCE [LARGE SCALE GENOMIC DNA]</scope>
</reference>
<dbReference type="InterPro" id="IPR050177">
    <property type="entry name" value="Lipid_A_modif_metabolic_enz"/>
</dbReference>
<dbReference type="Pfam" id="PF01370">
    <property type="entry name" value="Epimerase"/>
    <property type="match status" value="1"/>
</dbReference>
<protein>
    <submittedName>
        <fullName evidence="2">NAD-dependent dehydratase</fullName>
    </submittedName>
</protein>
<dbReference type="CDD" id="cd08946">
    <property type="entry name" value="SDR_e"/>
    <property type="match status" value="1"/>
</dbReference>
<dbReference type="Proteomes" id="UP000229371">
    <property type="component" value="Unassembled WGS sequence"/>
</dbReference>
<organism evidence="2 3">
    <name type="scientific">bacterium (Candidatus Gribaldobacteria) CG_4_10_14_0_8_um_filter_33_9</name>
    <dbReference type="NCBI Taxonomy" id="2014266"/>
    <lineage>
        <taxon>Bacteria</taxon>
        <taxon>Candidatus Gribaldobacteria</taxon>
    </lineage>
</organism>
<comment type="caution">
    <text evidence="2">The sequence shown here is derived from an EMBL/GenBank/DDBJ whole genome shotgun (WGS) entry which is preliminary data.</text>
</comment>
<dbReference type="AlphaFoldDB" id="A0A2M7RND7"/>
<accession>A0A2M7RND7</accession>
<feature type="domain" description="NAD-dependent epimerase/dehydratase" evidence="1">
    <location>
        <begin position="3"/>
        <end position="221"/>
    </location>
</feature>
<dbReference type="PANTHER" id="PTHR43245">
    <property type="entry name" value="BIFUNCTIONAL POLYMYXIN RESISTANCE PROTEIN ARNA"/>
    <property type="match status" value="1"/>
</dbReference>
<evidence type="ECO:0000259" key="1">
    <source>
        <dbReference type="Pfam" id="PF01370"/>
    </source>
</evidence>
<dbReference type="SUPFAM" id="SSF51735">
    <property type="entry name" value="NAD(P)-binding Rossmann-fold domains"/>
    <property type="match status" value="1"/>
</dbReference>
<name>A0A2M7RND7_9BACT</name>
<dbReference type="EMBL" id="PFMI01000027">
    <property type="protein sequence ID" value="PIZ00989.1"/>
    <property type="molecule type" value="Genomic_DNA"/>
</dbReference>
<gene>
    <name evidence="2" type="ORF">COY61_00995</name>
</gene>